<dbReference type="PANTHER" id="PTHR42966">
    <property type="entry name" value="N-ACETYLNEURAMINATE SYNTHASE"/>
    <property type="match status" value="1"/>
</dbReference>
<dbReference type="InterPro" id="IPR057736">
    <property type="entry name" value="SAF_PseI/NeuA/NeuB"/>
</dbReference>
<dbReference type="SUPFAM" id="SSF51269">
    <property type="entry name" value="AFP III-like domain"/>
    <property type="match status" value="1"/>
</dbReference>
<dbReference type="InterPro" id="IPR051690">
    <property type="entry name" value="PseI-like"/>
</dbReference>
<dbReference type="InterPro" id="IPR007197">
    <property type="entry name" value="rSAM"/>
</dbReference>
<dbReference type="EMBL" id="CAJNJA010030253">
    <property type="protein sequence ID" value="CAE7640619.1"/>
    <property type="molecule type" value="Genomic_DNA"/>
</dbReference>
<keyword evidence="7" id="KW-1185">Reference proteome</keyword>
<keyword evidence="4" id="KW-0411">Iron-sulfur</keyword>
<dbReference type="GO" id="GO:0016051">
    <property type="term" value="P:carbohydrate biosynthetic process"/>
    <property type="evidence" value="ECO:0007669"/>
    <property type="project" value="InterPro"/>
</dbReference>
<dbReference type="Gene3D" id="3.90.1210.10">
    <property type="entry name" value="Antifreeze-like/N-acetylneuraminic acid synthase C-terminal domain"/>
    <property type="match status" value="1"/>
</dbReference>
<dbReference type="GO" id="GO:0006047">
    <property type="term" value="P:UDP-N-acetylglucosamine metabolic process"/>
    <property type="evidence" value="ECO:0007669"/>
    <property type="project" value="InterPro"/>
</dbReference>
<evidence type="ECO:0000259" key="5">
    <source>
        <dbReference type="PROSITE" id="PS50844"/>
    </source>
</evidence>
<keyword evidence="2" id="KW-0479">Metal-binding</keyword>
<dbReference type="InterPro" id="IPR003331">
    <property type="entry name" value="UDP_GlcNAc_Epimerase_2_dom"/>
</dbReference>
<dbReference type="SUPFAM" id="SSF102114">
    <property type="entry name" value="Radical SAM enzymes"/>
    <property type="match status" value="1"/>
</dbReference>
<dbReference type="InterPro" id="IPR020004">
    <property type="entry name" value="UDP-GlcNAc_Epase"/>
</dbReference>
<dbReference type="Proteomes" id="UP000601435">
    <property type="component" value="Unassembled WGS sequence"/>
</dbReference>
<dbReference type="InterPro" id="IPR003329">
    <property type="entry name" value="Cytidylyl_trans"/>
</dbReference>
<dbReference type="Gene3D" id="3.90.550.10">
    <property type="entry name" value="Spore Coat Polysaccharide Biosynthesis Protein SpsA, Chain A"/>
    <property type="match status" value="1"/>
</dbReference>
<dbReference type="Pfam" id="PF02348">
    <property type="entry name" value="CTP_transf_3"/>
    <property type="match status" value="1"/>
</dbReference>
<dbReference type="Pfam" id="PF02350">
    <property type="entry name" value="Epimerase_2"/>
    <property type="match status" value="1"/>
</dbReference>
<dbReference type="SUPFAM" id="SSF53756">
    <property type="entry name" value="UDP-Glycosyltransferase/glycogen phosphorylase"/>
    <property type="match status" value="1"/>
</dbReference>
<keyword evidence="3" id="KW-0408">Iron</keyword>
<evidence type="ECO:0000313" key="7">
    <source>
        <dbReference type="Proteomes" id="UP000601435"/>
    </source>
</evidence>
<dbReference type="PANTHER" id="PTHR42966:SF1">
    <property type="entry name" value="SIALIC ACID SYNTHASE"/>
    <property type="match status" value="1"/>
</dbReference>
<dbReference type="NCBIfam" id="TIGR03568">
    <property type="entry name" value="NeuC_NnaA"/>
    <property type="match status" value="1"/>
</dbReference>
<evidence type="ECO:0000256" key="3">
    <source>
        <dbReference type="ARBA" id="ARBA00023004"/>
    </source>
</evidence>
<dbReference type="GO" id="GO:0051536">
    <property type="term" value="F:iron-sulfur cluster binding"/>
    <property type="evidence" value="ECO:0007669"/>
    <property type="project" value="UniProtKB-KW"/>
</dbReference>
<dbReference type="Pfam" id="PF04055">
    <property type="entry name" value="Radical_SAM"/>
    <property type="match status" value="1"/>
</dbReference>
<dbReference type="InterPro" id="IPR029044">
    <property type="entry name" value="Nucleotide-diphossugar_trans"/>
</dbReference>
<evidence type="ECO:0000256" key="2">
    <source>
        <dbReference type="ARBA" id="ARBA00022723"/>
    </source>
</evidence>
<dbReference type="SUPFAM" id="SSF51569">
    <property type="entry name" value="Aldolase"/>
    <property type="match status" value="1"/>
</dbReference>
<keyword evidence="1" id="KW-0949">S-adenosyl-L-methionine</keyword>
<dbReference type="InterPro" id="IPR013785">
    <property type="entry name" value="Aldolase_TIM"/>
</dbReference>
<dbReference type="Gene3D" id="3.20.20.70">
    <property type="entry name" value="Aldolase class I"/>
    <property type="match status" value="2"/>
</dbReference>
<dbReference type="CDD" id="cd02513">
    <property type="entry name" value="CMP-NeuAc_Synthase"/>
    <property type="match status" value="1"/>
</dbReference>
<comment type="caution">
    <text evidence="6">The sequence shown here is derived from an EMBL/GenBank/DDBJ whole genome shotgun (WGS) entry which is preliminary data.</text>
</comment>
<dbReference type="Pfam" id="PF03102">
    <property type="entry name" value="NeuB"/>
    <property type="match status" value="1"/>
</dbReference>
<dbReference type="InterPro" id="IPR002826">
    <property type="entry name" value="MptE-like"/>
</dbReference>
<name>A0A812VM23_9DINO</name>
<dbReference type="InterPro" id="IPR036732">
    <property type="entry name" value="AFP_Neu5c_C_sf"/>
</dbReference>
<dbReference type="CDD" id="cd11615">
    <property type="entry name" value="SAF_NeuB_like"/>
    <property type="match status" value="1"/>
</dbReference>
<feature type="domain" description="AFP-like" evidence="5">
    <location>
        <begin position="1619"/>
        <end position="1656"/>
    </location>
</feature>
<proteinExistence type="predicted"/>
<protein>
    <submittedName>
        <fullName evidence="6">NeuB protein</fullName>
    </submittedName>
</protein>
<dbReference type="InterPro" id="IPR006190">
    <property type="entry name" value="SAF_AFP_Neu5Ac"/>
</dbReference>
<accession>A0A812VM23</accession>
<evidence type="ECO:0000256" key="1">
    <source>
        <dbReference type="ARBA" id="ARBA00022691"/>
    </source>
</evidence>
<reference evidence="6" key="1">
    <citation type="submission" date="2021-02" db="EMBL/GenBank/DDBJ databases">
        <authorList>
            <person name="Dougan E. K."/>
            <person name="Rhodes N."/>
            <person name="Thang M."/>
            <person name="Chan C."/>
        </authorList>
    </citation>
    <scope>NUCLEOTIDE SEQUENCE</scope>
</reference>
<dbReference type="GO" id="GO:0047444">
    <property type="term" value="F:N-acylneuraminate-9-phosphate synthase activity"/>
    <property type="evidence" value="ECO:0007669"/>
    <property type="project" value="TreeGrafter"/>
</dbReference>
<dbReference type="GO" id="GO:0046872">
    <property type="term" value="F:metal ion binding"/>
    <property type="evidence" value="ECO:0007669"/>
    <property type="project" value="UniProtKB-KW"/>
</dbReference>
<organism evidence="6 7">
    <name type="scientific">Symbiodinium necroappetens</name>
    <dbReference type="NCBI Taxonomy" id="1628268"/>
    <lineage>
        <taxon>Eukaryota</taxon>
        <taxon>Sar</taxon>
        <taxon>Alveolata</taxon>
        <taxon>Dinophyceae</taxon>
        <taxon>Suessiales</taxon>
        <taxon>Symbiodiniaceae</taxon>
        <taxon>Symbiodinium</taxon>
    </lineage>
</organism>
<gene>
    <name evidence="6" type="primary">neuB</name>
    <name evidence="6" type="ORF">SNEC2469_LOCUS18090</name>
</gene>
<dbReference type="GO" id="GO:0004553">
    <property type="term" value="F:hydrolase activity, hydrolyzing O-glycosyl compounds"/>
    <property type="evidence" value="ECO:0007669"/>
    <property type="project" value="InterPro"/>
</dbReference>
<dbReference type="Pfam" id="PF01973">
    <property type="entry name" value="MptE-like"/>
    <property type="match status" value="1"/>
</dbReference>
<evidence type="ECO:0000313" key="6">
    <source>
        <dbReference type="EMBL" id="CAE7640619.1"/>
    </source>
</evidence>
<dbReference type="Gene3D" id="3.40.50.2000">
    <property type="entry name" value="Glycogen Phosphorylase B"/>
    <property type="match status" value="2"/>
</dbReference>
<dbReference type="OrthoDB" id="9928645at2759"/>
<dbReference type="SUPFAM" id="SSF53448">
    <property type="entry name" value="Nucleotide-diphospho-sugar transferases"/>
    <property type="match status" value="1"/>
</dbReference>
<dbReference type="InterPro" id="IPR058240">
    <property type="entry name" value="rSAM_sf"/>
</dbReference>
<dbReference type="PROSITE" id="PS50844">
    <property type="entry name" value="AFP_LIKE"/>
    <property type="match status" value="1"/>
</dbReference>
<evidence type="ECO:0000256" key="4">
    <source>
        <dbReference type="ARBA" id="ARBA00023014"/>
    </source>
</evidence>
<dbReference type="InterPro" id="IPR013132">
    <property type="entry name" value="PseI/NeuA/B-like_N"/>
</dbReference>
<dbReference type="CDD" id="cd01335">
    <property type="entry name" value="Radical_SAM"/>
    <property type="match status" value="1"/>
</dbReference>
<sequence length="2031" mass="219634">MKITVESEVLGANLAVLGARNPRAARAIAEAEPHPDIRWHECDDGALSAKLGSRWLASRRRPLDEARRFAEGVDIENHGCVCVFGFGLGHHVAALAERGGTDLVIVVFEPDLRLLRTVLERVDLSSTLATGMVVLATDAEDGATLGTSLRGAEAFISLGTEYAHHPPSVERLGEASKAFTRSFVKCVSATRTLISTTLMQCDVTARNQLMNADRYATCEGIDALRDSAKGRLGVVVSAGPSLKRNLDLLGEPGVRERCAIVAVQTVLKPMLAKGIKPHFITALDYHEVSRRFYEGLTAEDVGGVTLIVEPKANAAILEAWPGAVRVVGDAFLDRTLGDRLVGDRDRLKAGATVAHLAYYVARHLGCDPVALIGQDLAFTDGQYYAKGASIHETWGCELNPFNTLEMMEWQRIVRFRGHLQKLEDHLGRPVFTDEQMATYLAQFETDFLEDTERGLTIIDATEGGVCKAHTEIRTLAETLGEFAPASGEPIRFPEPVASNDETTLSKVRDRLRKLARECERISAYSEQTVELLEQMKDLGEDRDAINALVDKVHVLRDKAQRPETAMATVQQLSQTAMFKRFRADRRLRLAEGLSELEEHARRVERDIANVGWIGEVGEYVAMLLETAAEATRGGPRLTRDLPLDEKAGVLRERRGTLPAVIFAPVRVGVLGTTRDSALEALRRTIERLATCERVSGIAVLTDDAERARETIGNDPGVTLVPIESLEIPRGLRSSRLFASSCWRGGIGSVSAFDEIVHPEHALAAFEALGASNALFVGGDWDELDTGLCDSVIARHLESPAAHGFVFTPADVGLAGVVISRDHAGRLLELRQSGDSGGLVGATLGYNPVRAMTDPVTRSWCVGVDLAQRRGETRRTAFGRDPLHLTLELVGEGGASMDESLARSAIDSLDPASRPVALSFAGGGDPMDHGQVFDLVRHAKSRGIGAVHVRTDLLTERDEELRALLESGVDVVSVDIGASEEETYRLLRGRESFDRVVHNTEWLIHNRTRTHGVPDVWIVPRITRRDEVYAEIERFYDGWLFVGGHPVIDPLPSPIDGARIEPLGKPVHAEMRDREISVFVRYDGAVPINERDPSGEIVGNLRTDSVADLHAKLIDARSSFPCRGPDDVGVPGKNMRDVAGRPCATWTIDFALASERTNAVLVSTDDESLAALAREMGTETIDRPASLANSTARVDDALRDAVARFDPEGRFSVVALLYANVPVRPAGLLDRAAARLFETGADSVQSYSPVGKHHPWWTCVVGEDGAVRPWQGDTLFHNTFRRQDLPPAHVPDGGVTVVRRSALFGPCEGPHDFLGAKRAGVITGEGEVIDIDSEIDLIGEREIGVGLVYVIAEIGVNHDGSVARACELIDACADAGADAVKFQSFTARELMSSACELAGYQKDAGESDALAMLERLQLGADELAECVERAHEREIHAIVTPFTLHDLELMRPLAWDAFKTASPDVINRPLLDAIAGDGRPMIVSTGAATIDEVERAIGWLGHAHDRLAFLQCVSSYPADGPNACLAGIGDIARRTRGPVGYSDHTPDVHTGAIAVGAGALLLEKHVTHDTSATGPDHAASLDPDDFREYTRLARAAAEMMRCGKAVREIEGDVRRVSRQSVVTSAAIAKGATITRDMLTIKRPGTGIEPWRIESMIGPVVTARRIAIVTGTRAEYGLLRTVIRACDARTDLETHILATGTHLLPPAMTIEEVERECARVRRVPMQKADESGRLDDARALGRGIAGLADVIDSIEPEVLLVLGDRIEAFAGASAASVGGVLCAHLHGGDRAEGVADEAMRHAITKLAHLHLPATEGSAERIRKMGEDEWRVRTVGSPAIDGLDAIPADETGETIDAVFMLHPIGRDDESEYEFARRVLGALHGLRVLCMAPNRDAGRAGIVRAIDEACAANEAFSKAEHLERPAFVATLKRLARDGGALVGNSSAGLIECASIGLGVVDLGDRQAGRERAGNVVHADGASGSVIRDAFDRARALSGAAIEHPYGDGRTGERVAELLATVDFDDRPWLRKRNAY</sequence>